<feature type="signal peptide" evidence="1">
    <location>
        <begin position="1"/>
        <end position="18"/>
    </location>
</feature>
<dbReference type="Proteomes" id="UP000178912">
    <property type="component" value="Unassembled WGS sequence"/>
</dbReference>
<reference evidence="3" key="1">
    <citation type="submission" date="2016-03" db="EMBL/GenBank/DDBJ databases">
        <authorList>
            <person name="Guldener U."/>
        </authorList>
    </citation>
    <scope>NUCLEOTIDE SEQUENCE [LARGE SCALE GENOMIC DNA]</scope>
    <source>
        <strain evidence="3">04CH-RAC-A.6.1</strain>
    </source>
</reference>
<accession>A0A1E1LEP9</accession>
<dbReference type="EMBL" id="FJUX01000109">
    <property type="protein sequence ID" value="CZT09011.1"/>
    <property type="molecule type" value="Genomic_DNA"/>
</dbReference>
<evidence type="ECO:0000256" key="1">
    <source>
        <dbReference type="SAM" id="SignalP"/>
    </source>
</evidence>
<evidence type="ECO:0000313" key="3">
    <source>
        <dbReference type="Proteomes" id="UP000178912"/>
    </source>
</evidence>
<keyword evidence="3" id="KW-1185">Reference proteome</keyword>
<keyword evidence="1" id="KW-0732">Signal</keyword>
<proteinExistence type="predicted"/>
<organism evidence="2 3">
    <name type="scientific">Rhynchosporium agropyri</name>
    <dbReference type="NCBI Taxonomy" id="914238"/>
    <lineage>
        <taxon>Eukaryota</taxon>
        <taxon>Fungi</taxon>
        <taxon>Dikarya</taxon>
        <taxon>Ascomycota</taxon>
        <taxon>Pezizomycotina</taxon>
        <taxon>Leotiomycetes</taxon>
        <taxon>Helotiales</taxon>
        <taxon>Ploettnerulaceae</taxon>
        <taxon>Rhynchosporium</taxon>
    </lineage>
</organism>
<gene>
    <name evidence="2" type="ORF">RAG0_13905</name>
</gene>
<name>A0A1E1LEP9_9HELO</name>
<feature type="chain" id="PRO_5009447084" evidence="1">
    <location>
        <begin position="19"/>
        <end position="30"/>
    </location>
</feature>
<sequence length="30" mass="3401">MILLLLFLFLFLFLSLQALRNQTSTKCAAA</sequence>
<evidence type="ECO:0000313" key="2">
    <source>
        <dbReference type="EMBL" id="CZT09011.1"/>
    </source>
</evidence>
<dbReference type="AlphaFoldDB" id="A0A1E1LEP9"/>
<protein>
    <submittedName>
        <fullName evidence="2">Uncharacterized protein</fullName>
    </submittedName>
</protein>